<protein>
    <recommendedName>
        <fullName evidence="2">Subtelomeric hrmA-associated cluster protein AFUB-079030/YDR124W-like helical bundle domain-containing protein</fullName>
    </recommendedName>
</protein>
<feature type="domain" description="Subtelomeric hrmA-associated cluster protein AFUB-079030/YDR124W-like helical bundle" evidence="2">
    <location>
        <begin position="211"/>
        <end position="296"/>
    </location>
</feature>
<accession>A0A0F4Z6N7</accession>
<dbReference type="OrthoDB" id="5338458at2759"/>
<dbReference type="InterPro" id="IPR047092">
    <property type="entry name" value="AFUB_07903/YDR124W-like_hel"/>
</dbReference>
<dbReference type="InterPro" id="IPR021264">
    <property type="entry name" value="AFUB_079030/YDR124W-like"/>
</dbReference>
<dbReference type="EMBL" id="LASV01000018">
    <property type="protein sequence ID" value="KKA25548.1"/>
    <property type="molecule type" value="Genomic_DNA"/>
</dbReference>
<feature type="region of interest" description="Disordered" evidence="1">
    <location>
        <begin position="251"/>
        <end position="286"/>
    </location>
</feature>
<dbReference type="Proteomes" id="UP000053958">
    <property type="component" value="Unassembled WGS sequence"/>
</dbReference>
<feature type="domain" description="Subtelomeric hrmA-associated cluster protein AFUB-079030/YDR124W-like helical bundle" evidence="2">
    <location>
        <begin position="311"/>
        <end position="366"/>
    </location>
</feature>
<dbReference type="GeneID" id="25312482"/>
<feature type="region of interest" description="Disordered" evidence="1">
    <location>
        <begin position="422"/>
        <end position="441"/>
    </location>
</feature>
<gene>
    <name evidence="3" type="ORF">T310_0428</name>
</gene>
<dbReference type="Pfam" id="PF11001">
    <property type="entry name" value="AFUB_07903_YDR124W_hel"/>
    <property type="match status" value="2"/>
</dbReference>
<dbReference type="PANTHER" id="PTHR36102">
    <property type="entry name" value="CHROMOSOME 10, WHOLE GENOME SHOTGUN SEQUENCE"/>
    <property type="match status" value="1"/>
</dbReference>
<name>A0A0F4Z6N7_RASE3</name>
<evidence type="ECO:0000313" key="3">
    <source>
        <dbReference type="EMBL" id="KKA25548.1"/>
    </source>
</evidence>
<proteinExistence type="predicted"/>
<organism evidence="3 4">
    <name type="scientific">Rasamsonia emersonii (strain ATCC 16479 / CBS 393.64 / IMI 116815)</name>
    <dbReference type="NCBI Taxonomy" id="1408163"/>
    <lineage>
        <taxon>Eukaryota</taxon>
        <taxon>Fungi</taxon>
        <taxon>Dikarya</taxon>
        <taxon>Ascomycota</taxon>
        <taxon>Pezizomycotina</taxon>
        <taxon>Eurotiomycetes</taxon>
        <taxon>Eurotiomycetidae</taxon>
        <taxon>Eurotiales</taxon>
        <taxon>Trichocomaceae</taxon>
        <taxon>Rasamsonia</taxon>
    </lineage>
</organism>
<evidence type="ECO:0000256" key="1">
    <source>
        <dbReference type="SAM" id="MobiDB-lite"/>
    </source>
</evidence>
<dbReference type="PANTHER" id="PTHR36102:SF4">
    <property type="entry name" value="YDR124W-LIKE HELICAL BUNDLE DOMAIN-CONTAINING PROTEIN"/>
    <property type="match status" value="1"/>
</dbReference>
<reference evidence="3 4" key="1">
    <citation type="submission" date="2015-04" db="EMBL/GenBank/DDBJ databases">
        <authorList>
            <person name="Heijne W.H."/>
            <person name="Fedorova N.D."/>
            <person name="Nierman W.C."/>
            <person name="Vollebregt A.W."/>
            <person name="Zhao Z."/>
            <person name="Wu L."/>
            <person name="Kumar M."/>
            <person name="Stam H."/>
            <person name="van den Berg M.A."/>
            <person name="Pel H.J."/>
        </authorList>
    </citation>
    <scope>NUCLEOTIDE SEQUENCE [LARGE SCALE GENOMIC DNA]</scope>
    <source>
        <strain evidence="3 4">CBS 393.64</strain>
    </source>
</reference>
<comment type="caution">
    <text evidence="3">The sequence shown here is derived from an EMBL/GenBank/DDBJ whole genome shotgun (WGS) entry which is preliminary data.</text>
</comment>
<dbReference type="RefSeq" id="XP_013332160.1">
    <property type="nucleotide sequence ID" value="XM_013476706.1"/>
</dbReference>
<keyword evidence="4" id="KW-1185">Reference proteome</keyword>
<dbReference type="STRING" id="1408163.A0A0F4Z6N7"/>
<dbReference type="AlphaFoldDB" id="A0A0F4Z6N7"/>
<evidence type="ECO:0000259" key="2">
    <source>
        <dbReference type="Pfam" id="PF11001"/>
    </source>
</evidence>
<sequence>MEAVGQSLALNKAPNPVLSYDNVVTQPQQTVPTCKPASGNCGLSTDENPSKQMLSTQSRTCDFPYEHFALIYINQDGEVSLETSPSIGNSGKSIFTPEVRERFLRTATMGSQATTTNFAGPASPVRNEACEKQSPVLDQSYRSSETAIWSQPGVAPPTQLIPCDWQFHQNKRQKRSAKRLDQRVVYQTMPADVDYDMAPLSPPIRRTAIRVGDEPRMRKYYEKAFEAFQQLNCRVIAKAFIKLVEPRKQVNHPYNGRKSASGSSPEQRVDPELTKPKWWPSGVTHKEPDHLLKAGRDIRGDDNVEKKLMLMTEAERIRLLIHILRELRESHGITAEKLREAGQDVRRQITPAERLKVLDEIYTVRQAEERYLSGEISKDTLIHISQVQLSDPEFEIDNNDQGTHDASIAFGGSRVEGAAWLPEGTSQEGGRGDGAPSASSISISSSNALAVPVTPTTTTPDRQCVTYSQVQDFCGIPTSKASSFDGYDSAVHSAVVSPDVSGRPCLPSYLNQQILVSPAASAAPPVFWDPSVHTAAPVYQQTY</sequence>
<evidence type="ECO:0000313" key="4">
    <source>
        <dbReference type="Proteomes" id="UP000053958"/>
    </source>
</evidence>